<dbReference type="Proteomes" id="UP000008898">
    <property type="component" value="Chromosome"/>
</dbReference>
<name>G0L965_ZOBGA</name>
<reference evidence="2" key="1">
    <citation type="submission" date="2009-07" db="EMBL/GenBank/DDBJ databases">
        <title>Complete genome sequence of Zobellia galactanivorans Dsij.</title>
        <authorList>
            <consortium name="Genoscope - CEA"/>
        </authorList>
    </citation>
    <scope>NUCLEOTIDE SEQUENCE [LARGE SCALE GENOMIC DNA]</scope>
    <source>
        <strain evidence="2">DSM 12802 / CCUG 47099 / CIP 106680 / NCIMB 13871 / Dsij</strain>
    </source>
</reference>
<reference evidence="1 2" key="2">
    <citation type="journal article" date="2012" name="Environ. Microbiol.">
        <title>Characterization of the first alginolytic operons in a marine bacterium: from their emergence in marine Flavobacteriia to their independent transfers to marine Proteobacteria and human gut Bacteroides.</title>
        <authorList>
            <person name="Thomas F."/>
            <person name="Barbeyron T."/>
            <person name="Tonon T."/>
            <person name="Genicot S."/>
            <person name="Czjzek M."/>
            <person name="Michel G."/>
        </authorList>
    </citation>
    <scope>NUCLEOTIDE SEQUENCE [LARGE SCALE GENOMIC DNA]</scope>
    <source>
        <strain evidence="2">DSM 12802 / CCUG 47099 / CIP 106680 / NCIMB 13871 / Dsij</strain>
    </source>
</reference>
<evidence type="ECO:0000313" key="1">
    <source>
        <dbReference type="EMBL" id="CAZ94361.1"/>
    </source>
</evidence>
<sequence>MEVRHLRQQWASWRAGQFTSAHEAKAFGFAFFVPKLKFNISLSRNLQFSDIIKIHRHLDLALNSALRIGFVPVAQL</sequence>
<evidence type="ECO:0000313" key="2">
    <source>
        <dbReference type="Proteomes" id="UP000008898"/>
    </source>
</evidence>
<gene>
    <name evidence="1" type="ordered locus">zobellia_288</name>
</gene>
<dbReference type="KEGG" id="zga:ZOBELLIA_288"/>
<protein>
    <submittedName>
        <fullName evidence="1">Uncharacterized protein</fullName>
    </submittedName>
</protein>
<dbReference type="AlphaFoldDB" id="G0L965"/>
<dbReference type="EMBL" id="FP476056">
    <property type="protein sequence ID" value="CAZ94361.1"/>
    <property type="molecule type" value="Genomic_DNA"/>
</dbReference>
<proteinExistence type="predicted"/>
<accession>G0L965</accession>
<keyword evidence="2" id="KW-1185">Reference proteome</keyword>
<organism evidence="1 2">
    <name type="scientific">Zobellia galactanivorans (strain DSM 12802 / CCUG 47099 / CIP 106680 / NCIMB 13871 / Dsij)</name>
    <dbReference type="NCBI Taxonomy" id="63186"/>
    <lineage>
        <taxon>Bacteria</taxon>
        <taxon>Pseudomonadati</taxon>
        <taxon>Bacteroidota</taxon>
        <taxon>Flavobacteriia</taxon>
        <taxon>Flavobacteriales</taxon>
        <taxon>Flavobacteriaceae</taxon>
        <taxon>Zobellia</taxon>
    </lineage>
</organism>
<dbReference type="HOGENOM" id="CLU_2653733_0_0_10"/>